<evidence type="ECO:0008006" key="4">
    <source>
        <dbReference type="Google" id="ProtNLM"/>
    </source>
</evidence>
<feature type="region of interest" description="Disordered" evidence="1">
    <location>
        <begin position="33"/>
        <end position="78"/>
    </location>
</feature>
<sequence>MERSLALFAIGLVFGGGIGFVVAASNGVALDGHDHSSASDHQMQTASVELKTNHSGQTAGHNHNRTTSVPGGPDAPSLKISVSKDPVSGYNLHIMTENFSFAPERAGSDHVLGEGHAHVYVNGVKVARHYSAWLHLPTLPKGDATVEVTLNSNDHRMLAVETEPLKATVTVNVE</sequence>
<dbReference type="RefSeq" id="WP_008188223.1">
    <property type="nucleotide sequence ID" value="NZ_CM011003.1"/>
</dbReference>
<feature type="compositionally biased region" description="Polar residues" evidence="1">
    <location>
        <begin position="53"/>
        <end position="69"/>
    </location>
</feature>
<gene>
    <name evidence="2" type="ORF">SADFL11_6</name>
</gene>
<reference evidence="2 3" key="2">
    <citation type="submission" date="2013-04" db="EMBL/GenBank/DDBJ databases">
        <authorList>
            <person name="Fiebig A."/>
            <person name="Pradella S."/>
            <person name="Wagner-Doebler I."/>
        </authorList>
    </citation>
    <scope>NUCLEOTIDE SEQUENCE [LARGE SCALE GENOMIC DNA]</scope>
    <source>
        <strain evidence="3">DSM 17067 / NCIMB 14079 / DFL-11</strain>
        <plasmid evidence="3">pladfl_1</plasmid>
    </source>
</reference>
<evidence type="ECO:0000313" key="3">
    <source>
        <dbReference type="Proteomes" id="UP000004703"/>
    </source>
</evidence>
<dbReference type="EMBL" id="ACCU02000005">
    <property type="protein sequence ID" value="EEE48112.1"/>
    <property type="molecule type" value="Genomic_DNA"/>
</dbReference>
<proteinExistence type="predicted"/>
<comment type="caution">
    <text evidence="2">The sequence shown here is derived from an EMBL/GenBank/DDBJ whole genome shotgun (WGS) entry which is preliminary data.</text>
</comment>
<keyword evidence="2" id="KW-0614">Plasmid</keyword>
<organism evidence="2 3">
    <name type="scientific">Roseibium alexandrii (strain DSM 17067 / NCIMB 14079 / DFL-11)</name>
    <name type="common">Labrenzia alexandrii</name>
    <dbReference type="NCBI Taxonomy" id="244592"/>
    <lineage>
        <taxon>Bacteria</taxon>
        <taxon>Pseudomonadati</taxon>
        <taxon>Pseudomonadota</taxon>
        <taxon>Alphaproteobacteria</taxon>
        <taxon>Hyphomicrobiales</taxon>
        <taxon>Stappiaceae</taxon>
        <taxon>Roseibium</taxon>
    </lineage>
</organism>
<evidence type="ECO:0000256" key="1">
    <source>
        <dbReference type="SAM" id="MobiDB-lite"/>
    </source>
</evidence>
<dbReference type="Proteomes" id="UP000004703">
    <property type="component" value="Plasmid pLADFL_1"/>
</dbReference>
<name>A0A5E8H7U9_ROSAD</name>
<accession>A0A5E8H7U9</accession>
<evidence type="ECO:0000313" key="2">
    <source>
        <dbReference type="EMBL" id="EEE48112.1"/>
    </source>
</evidence>
<dbReference type="AlphaFoldDB" id="A0A5E8H7U9"/>
<geneLocation type="plasmid" evidence="3">
    <name>pladfl_1</name>
</geneLocation>
<protein>
    <recommendedName>
        <fullName evidence="4">DUF4399 domain-containing protein</fullName>
    </recommendedName>
</protein>
<reference evidence="2 3" key="1">
    <citation type="submission" date="2008-01" db="EMBL/GenBank/DDBJ databases">
        <authorList>
            <person name="Wagner-Dobler I."/>
            <person name="Ferriera S."/>
            <person name="Johnson J."/>
            <person name="Kravitz S."/>
            <person name="Beeson K."/>
            <person name="Sutton G."/>
            <person name="Rogers Y.-H."/>
            <person name="Friedman R."/>
            <person name="Frazier M."/>
            <person name="Venter J.C."/>
        </authorList>
    </citation>
    <scope>NUCLEOTIDE SEQUENCE [LARGE SCALE GENOMIC DNA]</scope>
    <source>
        <strain evidence="3">DSM 17067 / NCIMB 14079 / DFL-11</strain>
        <plasmid evidence="3">pladfl_1</plasmid>
    </source>
</reference>